<dbReference type="AlphaFoldDB" id="A0A239L5B9"/>
<keyword evidence="2" id="KW-1185">Reference proteome</keyword>
<organism evidence="1 2">
    <name type="scientific">Tropicimonas sediminicola</name>
    <dbReference type="NCBI Taxonomy" id="1031541"/>
    <lineage>
        <taxon>Bacteria</taxon>
        <taxon>Pseudomonadati</taxon>
        <taxon>Pseudomonadota</taxon>
        <taxon>Alphaproteobacteria</taxon>
        <taxon>Rhodobacterales</taxon>
        <taxon>Roseobacteraceae</taxon>
        <taxon>Tropicimonas</taxon>
    </lineage>
</organism>
<dbReference type="InterPro" id="IPR036641">
    <property type="entry name" value="HPT_dom_sf"/>
</dbReference>
<evidence type="ECO:0000313" key="1">
    <source>
        <dbReference type="EMBL" id="SNT25098.1"/>
    </source>
</evidence>
<dbReference type="GO" id="GO:0000160">
    <property type="term" value="P:phosphorelay signal transduction system"/>
    <property type="evidence" value="ECO:0007669"/>
    <property type="project" value="InterPro"/>
</dbReference>
<sequence>MVRITGVMVASVATLTFEEPVRLDRDNLEELYRQLGAAGAENVICRAMEELAVRLSDIAPLYRADRSGELARLARSLVGISSQIGLQTLAHVAEDVSRCALRQDRTALAATLCRLERIGDRSLTAVWDLRDVTS</sequence>
<evidence type="ECO:0008006" key="3">
    <source>
        <dbReference type="Google" id="ProtNLM"/>
    </source>
</evidence>
<protein>
    <recommendedName>
        <fullName evidence="3">Hpt domain-containing protein</fullName>
    </recommendedName>
</protein>
<name>A0A239L5B9_9RHOB</name>
<gene>
    <name evidence="1" type="ORF">SAMN05421757_108251</name>
</gene>
<dbReference type="Proteomes" id="UP000198426">
    <property type="component" value="Unassembled WGS sequence"/>
</dbReference>
<evidence type="ECO:0000313" key="2">
    <source>
        <dbReference type="Proteomes" id="UP000198426"/>
    </source>
</evidence>
<dbReference type="SUPFAM" id="SSF47226">
    <property type="entry name" value="Histidine-containing phosphotransfer domain, HPT domain"/>
    <property type="match status" value="1"/>
</dbReference>
<proteinExistence type="predicted"/>
<dbReference type="Gene3D" id="1.20.120.160">
    <property type="entry name" value="HPT domain"/>
    <property type="match status" value="1"/>
</dbReference>
<reference evidence="1 2" key="1">
    <citation type="submission" date="2017-06" db="EMBL/GenBank/DDBJ databases">
        <authorList>
            <person name="Kim H.J."/>
            <person name="Triplett B.A."/>
        </authorList>
    </citation>
    <scope>NUCLEOTIDE SEQUENCE [LARGE SCALE GENOMIC DNA]</scope>
    <source>
        <strain evidence="1 2">DSM 29339</strain>
    </source>
</reference>
<accession>A0A239L5B9</accession>
<dbReference type="EMBL" id="FZOY01000008">
    <property type="protein sequence ID" value="SNT25098.1"/>
    <property type="molecule type" value="Genomic_DNA"/>
</dbReference>